<dbReference type="PRINTS" id="PR00039">
    <property type="entry name" value="HTHLYSR"/>
</dbReference>
<dbReference type="Pfam" id="PF03466">
    <property type="entry name" value="LysR_substrate"/>
    <property type="match status" value="1"/>
</dbReference>
<dbReference type="InterPro" id="IPR000847">
    <property type="entry name" value="LysR_HTH_N"/>
</dbReference>
<organism evidence="6 7">
    <name type="scientific">Candidimonas nitroreducens</name>
    <dbReference type="NCBI Taxonomy" id="683354"/>
    <lineage>
        <taxon>Bacteria</taxon>
        <taxon>Pseudomonadati</taxon>
        <taxon>Pseudomonadota</taxon>
        <taxon>Betaproteobacteria</taxon>
        <taxon>Burkholderiales</taxon>
        <taxon>Alcaligenaceae</taxon>
        <taxon>Candidimonas</taxon>
    </lineage>
</organism>
<gene>
    <name evidence="6" type="ORF">CEY11_05135</name>
</gene>
<dbReference type="Gene3D" id="1.10.10.10">
    <property type="entry name" value="Winged helix-like DNA-binding domain superfamily/Winged helix DNA-binding domain"/>
    <property type="match status" value="1"/>
</dbReference>
<evidence type="ECO:0000313" key="7">
    <source>
        <dbReference type="Proteomes" id="UP000214603"/>
    </source>
</evidence>
<keyword evidence="4" id="KW-0804">Transcription</keyword>
<dbReference type="GO" id="GO:0003700">
    <property type="term" value="F:DNA-binding transcription factor activity"/>
    <property type="evidence" value="ECO:0007669"/>
    <property type="project" value="InterPro"/>
</dbReference>
<dbReference type="PANTHER" id="PTHR30346:SF0">
    <property type="entry name" value="HCA OPERON TRANSCRIPTIONAL ACTIVATOR HCAR"/>
    <property type="match status" value="1"/>
</dbReference>
<dbReference type="OrthoDB" id="9157176at2"/>
<keyword evidence="7" id="KW-1185">Reference proteome</keyword>
<name>A0A225MR78_9BURK</name>
<dbReference type="SUPFAM" id="SSF46785">
    <property type="entry name" value="Winged helix' DNA-binding domain"/>
    <property type="match status" value="1"/>
</dbReference>
<dbReference type="PROSITE" id="PS50931">
    <property type="entry name" value="HTH_LYSR"/>
    <property type="match status" value="1"/>
</dbReference>
<comment type="caution">
    <text evidence="6">The sequence shown here is derived from an EMBL/GenBank/DDBJ whole genome shotgun (WGS) entry which is preliminary data.</text>
</comment>
<comment type="similarity">
    <text evidence="1">Belongs to the LysR transcriptional regulatory family.</text>
</comment>
<accession>A0A225MR78</accession>
<dbReference type="AlphaFoldDB" id="A0A225MR78"/>
<dbReference type="PANTHER" id="PTHR30346">
    <property type="entry name" value="TRANSCRIPTIONAL DUAL REGULATOR HCAR-RELATED"/>
    <property type="match status" value="1"/>
</dbReference>
<evidence type="ECO:0000256" key="4">
    <source>
        <dbReference type="ARBA" id="ARBA00023163"/>
    </source>
</evidence>
<dbReference type="FunFam" id="1.10.10.10:FF:000001">
    <property type="entry name" value="LysR family transcriptional regulator"/>
    <property type="match status" value="1"/>
</dbReference>
<dbReference type="Gene3D" id="3.40.190.10">
    <property type="entry name" value="Periplasmic binding protein-like II"/>
    <property type="match status" value="2"/>
</dbReference>
<evidence type="ECO:0000256" key="2">
    <source>
        <dbReference type="ARBA" id="ARBA00023015"/>
    </source>
</evidence>
<dbReference type="EMBL" id="NJIH01000003">
    <property type="protein sequence ID" value="OWT63705.1"/>
    <property type="molecule type" value="Genomic_DNA"/>
</dbReference>
<dbReference type="SUPFAM" id="SSF53850">
    <property type="entry name" value="Periplasmic binding protein-like II"/>
    <property type="match status" value="1"/>
</dbReference>
<dbReference type="InterPro" id="IPR005119">
    <property type="entry name" value="LysR_subst-bd"/>
</dbReference>
<evidence type="ECO:0000313" key="6">
    <source>
        <dbReference type="EMBL" id="OWT63705.1"/>
    </source>
</evidence>
<protein>
    <submittedName>
        <fullName evidence="6">LysR family transcriptional regulator</fullName>
    </submittedName>
</protein>
<keyword evidence="3" id="KW-0238">DNA-binding</keyword>
<sequence length="303" mass="32187">MDARQLRHFVAVAQTLHFGRAAEALGITQPPLSQSIMALERELGAALFRRTKRSVALTPFGTQWLQHVQAALDGVNALPDIAQRLRDGTAGRLEISFVSTADYSILPALVRRYAALFPEVEIALTEATSDVQIDALIEGAQGVGLVIPPSEAAFPGALSYLPLVTEPLVAAVPDSWIAEGRLPGASERLAPEAVAGEPLILFPRRSAPAFHDLVTGYYAAHGGQARIVQEAIQMQTIISLVSAGMGIALVPASLRNLARAGVSYLDLGGAVPLLETGMAWRRDDTTPTTARFLEIARELAASG</sequence>
<dbReference type="Proteomes" id="UP000214603">
    <property type="component" value="Unassembled WGS sequence"/>
</dbReference>
<proteinExistence type="inferred from homology"/>
<dbReference type="Pfam" id="PF00126">
    <property type="entry name" value="HTH_1"/>
    <property type="match status" value="1"/>
</dbReference>
<feature type="domain" description="HTH lysR-type" evidence="5">
    <location>
        <begin position="1"/>
        <end position="58"/>
    </location>
</feature>
<evidence type="ECO:0000259" key="5">
    <source>
        <dbReference type="PROSITE" id="PS50931"/>
    </source>
</evidence>
<dbReference type="InterPro" id="IPR036390">
    <property type="entry name" value="WH_DNA-bd_sf"/>
</dbReference>
<evidence type="ECO:0000256" key="1">
    <source>
        <dbReference type="ARBA" id="ARBA00009437"/>
    </source>
</evidence>
<evidence type="ECO:0000256" key="3">
    <source>
        <dbReference type="ARBA" id="ARBA00023125"/>
    </source>
</evidence>
<dbReference type="RefSeq" id="WP_088602284.1">
    <property type="nucleotide sequence ID" value="NZ_NJIH01000003.1"/>
</dbReference>
<reference evidence="7" key="1">
    <citation type="submission" date="2017-06" db="EMBL/GenBank/DDBJ databases">
        <title>Herbaspirillum phytohormonus sp. nov., isolated from the root nodule of Robinia pseudoacacia in lead-zinc mine.</title>
        <authorList>
            <person name="Fan M."/>
            <person name="Lin Y."/>
        </authorList>
    </citation>
    <scope>NUCLEOTIDE SEQUENCE [LARGE SCALE GENOMIC DNA]</scope>
    <source>
        <strain evidence="7">SC-089</strain>
    </source>
</reference>
<keyword evidence="2" id="KW-0805">Transcription regulation</keyword>
<dbReference type="GO" id="GO:0003677">
    <property type="term" value="F:DNA binding"/>
    <property type="evidence" value="ECO:0007669"/>
    <property type="project" value="UniProtKB-KW"/>
</dbReference>
<dbReference type="InterPro" id="IPR036388">
    <property type="entry name" value="WH-like_DNA-bd_sf"/>
</dbReference>
<dbReference type="GO" id="GO:0032993">
    <property type="term" value="C:protein-DNA complex"/>
    <property type="evidence" value="ECO:0007669"/>
    <property type="project" value="TreeGrafter"/>
</dbReference>